<keyword evidence="4" id="KW-1185">Reference proteome</keyword>
<evidence type="ECO:0000313" key="3">
    <source>
        <dbReference type="EMBL" id="MFD2967538.1"/>
    </source>
</evidence>
<reference evidence="4" key="1">
    <citation type="journal article" date="2019" name="Int. J. Syst. Evol. Microbiol.">
        <title>The Global Catalogue of Microorganisms (GCM) 10K type strain sequencing project: providing services to taxonomists for standard genome sequencing and annotation.</title>
        <authorList>
            <consortium name="The Broad Institute Genomics Platform"/>
            <consortium name="The Broad Institute Genome Sequencing Center for Infectious Disease"/>
            <person name="Wu L."/>
            <person name="Ma J."/>
        </authorList>
    </citation>
    <scope>NUCLEOTIDE SEQUENCE [LARGE SCALE GENOMIC DNA]</scope>
    <source>
        <strain evidence="4">KCTC 22814</strain>
    </source>
</reference>
<dbReference type="Proteomes" id="UP001597525">
    <property type="component" value="Unassembled WGS sequence"/>
</dbReference>
<dbReference type="Pfam" id="PF06439">
    <property type="entry name" value="3keto-disac_hyd"/>
    <property type="match status" value="2"/>
</dbReference>
<gene>
    <name evidence="3" type="ORF">ACFS7Y_09065</name>
</gene>
<feature type="domain" description="3-keto-alpha-glucoside-1,2-lyase/3-keto-2-hydroxy-glucal hydratase" evidence="2">
    <location>
        <begin position="38"/>
        <end position="226"/>
    </location>
</feature>
<evidence type="ECO:0000256" key="1">
    <source>
        <dbReference type="SAM" id="SignalP"/>
    </source>
</evidence>
<accession>A0ABW6BDD7</accession>
<organism evidence="3 4">
    <name type="scientific">Sphingobacterium bambusae</name>
    <dbReference type="NCBI Taxonomy" id="662858"/>
    <lineage>
        <taxon>Bacteria</taxon>
        <taxon>Pseudomonadati</taxon>
        <taxon>Bacteroidota</taxon>
        <taxon>Sphingobacteriia</taxon>
        <taxon>Sphingobacteriales</taxon>
        <taxon>Sphingobacteriaceae</taxon>
        <taxon>Sphingobacterium</taxon>
    </lineage>
</organism>
<feature type="domain" description="3-keto-alpha-glucoside-1,2-lyase/3-keto-2-hydroxy-glucal hydratase" evidence="2">
    <location>
        <begin position="257"/>
        <end position="465"/>
    </location>
</feature>
<feature type="signal peptide" evidence="1">
    <location>
        <begin position="1"/>
        <end position="30"/>
    </location>
</feature>
<evidence type="ECO:0000259" key="2">
    <source>
        <dbReference type="Pfam" id="PF06439"/>
    </source>
</evidence>
<feature type="chain" id="PRO_5046755368" evidence="1">
    <location>
        <begin position="31"/>
        <end position="468"/>
    </location>
</feature>
<sequence>MIMNYVNSFRRLLPACGMLLLFCLPSNSQAQSASSKKGWKDLFDGKSLQGWKSVGGKAPYTVEDGAIVGTMTKGTPNSFLITEKEYGDFILELDIKLEGNQTNSGVQTRSHIDASANNGRGRVYGRQVEIDPSARAWSGGIYDEARRDWLYPLDLNEQAKTAYKADAFNHLRIEAIGDELRTWINGVPVAYVVDTIDASGFIGLQVHSIADAQDGKKVYFKNIRIQTENLKPQAFPKDVYVVNLKPNDLNSAEKKAGYKLLFNGSSSDGWRSVRGDAFPSKGWQIKNGEIKVLRSDGGESTNGGDIITKDQYAVFDLSFEFKLTPGANSGVKYFVTLKEKTSGSAIGLEYQVLDDEKHPDAKLGRDGNRTLASLYDLITSDRNARARRPIGQWNRGRVVVTADNQVTHYLNGVKMLSYQRGSQAFKDIVAISKYKDWDKFGEASTGHILLQDHGDEVSFRSIKVKKVK</sequence>
<proteinExistence type="predicted"/>
<name>A0ABW6BDD7_9SPHI</name>
<dbReference type="Gene3D" id="2.60.120.560">
    <property type="entry name" value="Exo-inulinase, domain 1"/>
    <property type="match status" value="2"/>
</dbReference>
<dbReference type="RefSeq" id="WP_380935923.1">
    <property type="nucleotide sequence ID" value="NZ_CP138332.1"/>
</dbReference>
<protein>
    <submittedName>
        <fullName evidence="3">DUF1080 domain-containing protein</fullName>
    </submittedName>
</protein>
<dbReference type="EMBL" id="JBHUPB010000006">
    <property type="protein sequence ID" value="MFD2967538.1"/>
    <property type="molecule type" value="Genomic_DNA"/>
</dbReference>
<comment type="caution">
    <text evidence="3">The sequence shown here is derived from an EMBL/GenBank/DDBJ whole genome shotgun (WGS) entry which is preliminary data.</text>
</comment>
<evidence type="ECO:0000313" key="4">
    <source>
        <dbReference type="Proteomes" id="UP001597525"/>
    </source>
</evidence>
<keyword evidence="1" id="KW-0732">Signal</keyword>
<dbReference type="InterPro" id="IPR010496">
    <property type="entry name" value="AL/BT2_dom"/>
</dbReference>